<reference evidence="1 2" key="1">
    <citation type="submission" date="2019-03" db="EMBL/GenBank/DDBJ databases">
        <title>Genomic Encyclopedia of Type Strains, Phase IV (KMG-IV): sequencing the most valuable type-strain genomes for metagenomic binning, comparative biology and taxonomic classification.</title>
        <authorList>
            <person name="Goeker M."/>
        </authorList>
    </citation>
    <scope>NUCLEOTIDE SEQUENCE [LARGE SCALE GENOMIC DNA]</scope>
    <source>
        <strain evidence="1 2">DSM 24455</strain>
    </source>
</reference>
<keyword evidence="2" id="KW-1185">Reference proteome</keyword>
<gene>
    <name evidence="1" type="ORF">EDD71_111118</name>
</gene>
<evidence type="ECO:0000313" key="2">
    <source>
        <dbReference type="Proteomes" id="UP000295325"/>
    </source>
</evidence>
<protein>
    <submittedName>
        <fullName evidence="1">Uncharacterized protein</fullName>
    </submittedName>
</protein>
<dbReference type="Proteomes" id="UP000295325">
    <property type="component" value="Unassembled WGS sequence"/>
</dbReference>
<sequence length="52" mass="6022">MPGAVRIKSIDSVYHIMVRSSDGLTLFRENKHRDTFHIVDEGFIMQLFNQNG</sequence>
<dbReference type="AlphaFoldDB" id="A0A4R7KPF4"/>
<accession>A0A4R7KPF4</accession>
<organism evidence="1 2">
    <name type="scientific">Fonticella tunisiensis</name>
    <dbReference type="NCBI Taxonomy" id="1096341"/>
    <lineage>
        <taxon>Bacteria</taxon>
        <taxon>Bacillati</taxon>
        <taxon>Bacillota</taxon>
        <taxon>Clostridia</taxon>
        <taxon>Eubacteriales</taxon>
        <taxon>Clostridiaceae</taxon>
        <taxon>Fonticella</taxon>
    </lineage>
</organism>
<name>A0A4R7KPF4_9CLOT</name>
<proteinExistence type="predicted"/>
<dbReference type="RefSeq" id="WP_166636400.1">
    <property type="nucleotide sequence ID" value="NZ_SOAZ01000011.1"/>
</dbReference>
<dbReference type="EMBL" id="SOAZ01000011">
    <property type="protein sequence ID" value="TDT58466.1"/>
    <property type="molecule type" value="Genomic_DNA"/>
</dbReference>
<evidence type="ECO:0000313" key="1">
    <source>
        <dbReference type="EMBL" id="TDT58466.1"/>
    </source>
</evidence>
<comment type="caution">
    <text evidence="1">The sequence shown here is derived from an EMBL/GenBank/DDBJ whole genome shotgun (WGS) entry which is preliminary data.</text>
</comment>